<name>A0A193FDS5_9BORD</name>
<evidence type="ECO:0000313" key="2">
    <source>
        <dbReference type="EMBL" id="ANN65927.1"/>
    </source>
</evidence>
<dbReference type="Proteomes" id="UP000092213">
    <property type="component" value="Chromosome"/>
</dbReference>
<dbReference type="EMBL" id="CP016171">
    <property type="protein sequence ID" value="ANN71011.1"/>
    <property type="molecule type" value="Genomic_DNA"/>
</dbReference>
<gene>
    <name evidence="2" type="ORF">BAU06_06135</name>
    <name evidence="3" type="ORF">BAU08_06395</name>
</gene>
<accession>A0A193FDS5</accession>
<keyword evidence="4" id="KW-1185">Reference proteome</keyword>
<organism evidence="3 5">
    <name type="scientific">Bordetella bronchialis</name>
    <dbReference type="NCBI Taxonomy" id="463025"/>
    <lineage>
        <taxon>Bacteria</taxon>
        <taxon>Pseudomonadati</taxon>
        <taxon>Pseudomonadota</taxon>
        <taxon>Betaproteobacteria</taxon>
        <taxon>Burkholderiales</taxon>
        <taxon>Alcaligenaceae</taxon>
        <taxon>Bordetella</taxon>
    </lineage>
</organism>
<dbReference type="KEGG" id="bbro:BAU06_06135"/>
<feature type="compositionally biased region" description="Basic and acidic residues" evidence="1">
    <location>
        <begin position="1"/>
        <end position="13"/>
    </location>
</feature>
<protein>
    <submittedName>
        <fullName evidence="3">Uncharacterized protein</fullName>
    </submittedName>
</protein>
<evidence type="ECO:0000256" key="1">
    <source>
        <dbReference type="SAM" id="MobiDB-lite"/>
    </source>
</evidence>
<reference evidence="4 5" key="1">
    <citation type="submission" date="2016-06" db="EMBL/GenBank/DDBJ databases">
        <title>Complete genome sequences of Bordetella bronchialis and Bordetella flabilis.</title>
        <authorList>
            <person name="LiPuma J.J."/>
            <person name="Spilker T."/>
        </authorList>
    </citation>
    <scope>NUCLEOTIDE SEQUENCE [LARGE SCALE GENOMIC DNA]</scope>
    <source>
        <strain evidence="3 5">AU17976</strain>
        <strain evidence="2 4">AU3182</strain>
    </source>
</reference>
<dbReference type="AlphaFoldDB" id="A0A193FDS5"/>
<dbReference type="EMBL" id="CP016170">
    <property type="protein sequence ID" value="ANN65927.1"/>
    <property type="molecule type" value="Genomic_DNA"/>
</dbReference>
<feature type="region of interest" description="Disordered" evidence="1">
    <location>
        <begin position="1"/>
        <end position="35"/>
    </location>
</feature>
<evidence type="ECO:0000313" key="5">
    <source>
        <dbReference type="Proteomes" id="UP000092213"/>
    </source>
</evidence>
<evidence type="ECO:0000313" key="3">
    <source>
        <dbReference type="EMBL" id="ANN71011.1"/>
    </source>
</evidence>
<dbReference type="Proteomes" id="UP000091897">
    <property type="component" value="Chromosome"/>
</dbReference>
<proteinExistence type="predicted"/>
<evidence type="ECO:0000313" key="4">
    <source>
        <dbReference type="Proteomes" id="UP000091897"/>
    </source>
</evidence>
<sequence length="90" mass="10044">MKWLGKTDRDRVKAGAAAETPVSHNPDTDPYDPNDETAVYAYWNTAEVTRPGRPRVMVKRPTLNMRVDADVMEHGVIAIGSMGWVFSAVR</sequence>